<accession>A0AA38M8M7</accession>
<name>A0AA38M8M7_9CUCU</name>
<gene>
    <name evidence="1" type="ORF">Zmor_019232</name>
</gene>
<keyword evidence="2" id="KW-1185">Reference proteome</keyword>
<organism evidence="1 2">
    <name type="scientific">Zophobas morio</name>
    <dbReference type="NCBI Taxonomy" id="2755281"/>
    <lineage>
        <taxon>Eukaryota</taxon>
        <taxon>Metazoa</taxon>
        <taxon>Ecdysozoa</taxon>
        <taxon>Arthropoda</taxon>
        <taxon>Hexapoda</taxon>
        <taxon>Insecta</taxon>
        <taxon>Pterygota</taxon>
        <taxon>Neoptera</taxon>
        <taxon>Endopterygota</taxon>
        <taxon>Coleoptera</taxon>
        <taxon>Polyphaga</taxon>
        <taxon>Cucujiformia</taxon>
        <taxon>Tenebrionidae</taxon>
        <taxon>Zophobas</taxon>
    </lineage>
</organism>
<dbReference type="EMBL" id="JALNTZ010000006">
    <property type="protein sequence ID" value="KAJ3647348.1"/>
    <property type="molecule type" value="Genomic_DNA"/>
</dbReference>
<comment type="caution">
    <text evidence="1">The sequence shown here is derived from an EMBL/GenBank/DDBJ whole genome shotgun (WGS) entry which is preliminary data.</text>
</comment>
<evidence type="ECO:0000313" key="1">
    <source>
        <dbReference type="EMBL" id="KAJ3647348.1"/>
    </source>
</evidence>
<dbReference type="AlphaFoldDB" id="A0AA38M8M7"/>
<dbReference type="Proteomes" id="UP001168821">
    <property type="component" value="Unassembled WGS sequence"/>
</dbReference>
<sequence length="92" mass="10362">MIRKQCPLPFGGHEELVGGATRSRIAAFWTWVLTTIRLRLQSTRAVLDTLGFDAVTNFENDWQKLLEVLDWWGDRDGGGTRFGPMGGAVCFF</sequence>
<protein>
    <submittedName>
        <fullName evidence="1">Uncharacterized protein</fullName>
    </submittedName>
</protein>
<reference evidence="1" key="1">
    <citation type="journal article" date="2023" name="G3 (Bethesda)">
        <title>Whole genome assemblies of Zophobas morio and Tenebrio molitor.</title>
        <authorList>
            <person name="Kaur S."/>
            <person name="Stinson S.A."/>
            <person name="diCenzo G.C."/>
        </authorList>
    </citation>
    <scope>NUCLEOTIDE SEQUENCE</scope>
    <source>
        <strain evidence="1">QUZm001</strain>
    </source>
</reference>
<evidence type="ECO:0000313" key="2">
    <source>
        <dbReference type="Proteomes" id="UP001168821"/>
    </source>
</evidence>
<proteinExistence type="predicted"/>